<dbReference type="OrthoDB" id="1919336at2759"/>
<reference evidence="3" key="1">
    <citation type="submission" date="2016-02" db="EMBL/GenBank/DDBJ databases">
        <title>Draft genome sequence of Microdochium bolleyi, a fungal endophyte of beachgrass.</title>
        <authorList>
            <consortium name="DOE Joint Genome Institute"/>
            <person name="David A.S."/>
            <person name="May G."/>
            <person name="Haridas S."/>
            <person name="Lim J."/>
            <person name="Wang M."/>
            <person name="Labutti K."/>
            <person name="Lipzen A."/>
            <person name="Barry K."/>
            <person name="Grigoriev I.V."/>
        </authorList>
    </citation>
    <scope>NUCLEOTIDE SEQUENCE [LARGE SCALE GENOMIC DNA]</scope>
    <source>
        <strain evidence="3">J235TASD1</strain>
    </source>
</reference>
<evidence type="ECO:0000256" key="1">
    <source>
        <dbReference type="SAM" id="MobiDB-lite"/>
    </source>
</evidence>
<sequence>MPILNSRLLQSLAIIMRSCRDRDLRYRIMALAELVTTPVSTWDDKAMFIGSKVMVELEEKRRVSRPVTSDPSSTVEIDTTEKRDDSNPVTAHDDCGQNSGEPAELLLDRTVKGLPLETRIQWANSEWTQGHTELKLRFFYPATGEWAKASI</sequence>
<organism evidence="2 3">
    <name type="scientific">Microdochium bolleyi</name>
    <dbReference type="NCBI Taxonomy" id="196109"/>
    <lineage>
        <taxon>Eukaryota</taxon>
        <taxon>Fungi</taxon>
        <taxon>Dikarya</taxon>
        <taxon>Ascomycota</taxon>
        <taxon>Pezizomycotina</taxon>
        <taxon>Sordariomycetes</taxon>
        <taxon>Xylariomycetidae</taxon>
        <taxon>Xylariales</taxon>
        <taxon>Microdochiaceae</taxon>
        <taxon>Microdochium</taxon>
    </lineage>
</organism>
<name>A0A136IV13_9PEZI</name>
<feature type="compositionally biased region" description="Polar residues" evidence="1">
    <location>
        <begin position="66"/>
        <end position="77"/>
    </location>
</feature>
<evidence type="ECO:0000313" key="3">
    <source>
        <dbReference type="Proteomes" id="UP000070501"/>
    </source>
</evidence>
<accession>A0A136IV13</accession>
<dbReference type="EMBL" id="KQ964257">
    <property type="protein sequence ID" value="KXJ88693.1"/>
    <property type="molecule type" value="Genomic_DNA"/>
</dbReference>
<protein>
    <submittedName>
        <fullName evidence="2">Uncharacterized protein</fullName>
    </submittedName>
</protein>
<dbReference type="AlphaFoldDB" id="A0A136IV13"/>
<dbReference type="InParanoid" id="A0A136IV13"/>
<evidence type="ECO:0000313" key="2">
    <source>
        <dbReference type="EMBL" id="KXJ88693.1"/>
    </source>
</evidence>
<keyword evidence="3" id="KW-1185">Reference proteome</keyword>
<feature type="compositionally biased region" description="Basic and acidic residues" evidence="1">
    <location>
        <begin position="79"/>
        <end position="95"/>
    </location>
</feature>
<feature type="region of interest" description="Disordered" evidence="1">
    <location>
        <begin position="61"/>
        <end position="100"/>
    </location>
</feature>
<gene>
    <name evidence="2" type="ORF">Micbo1qcDRAFT_166135</name>
</gene>
<proteinExistence type="predicted"/>
<feature type="non-terminal residue" evidence="2">
    <location>
        <position position="151"/>
    </location>
</feature>
<dbReference type="Proteomes" id="UP000070501">
    <property type="component" value="Unassembled WGS sequence"/>
</dbReference>